<keyword evidence="6" id="KW-1185">Reference proteome</keyword>
<comment type="similarity">
    <text evidence="1">Belongs to the AB hydrolase superfamily.</text>
</comment>
<dbReference type="AlphaFoldDB" id="A0A345XVZ7"/>
<evidence type="ECO:0000256" key="3">
    <source>
        <dbReference type="SAM" id="MobiDB-lite"/>
    </source>
</evidence>
<dbReference type="PANTHER" id="PTHR22946">
    <property type="entry name" value="DIENELACTONE HYDROLASE DOMAIN-CONTAINING PROTEIN-RELATED"/>
    <property type="match status" value="1"/>
</dbReference>
<dbReference type="InterPro" id="IPR022742">
    <property type="entry name" value="Hydrolase_4"/>
</dbReference>
<dbReference type="RefSeq" id="WP_208882274.1">
    <property type="nucleotide sequence ID" value="NZ_CP031320.1"/>
</dbReference>
<gene>
    <name evidence="5" type="ORF">DVA86_27470</name>
</gene>
<reference evidence="5 6" key="1">
    <citation type="submission" date="2018-07" db="EMBL/GenBank/DDBJ databases">
        <title>Draft genome of the type strain Streptomyces armeniacus ATCC 15676.</title>
        <authorList>
            <person name="Labana P."/>
            <person name="Gosse J.T."/>
            <person name="Boddy C.N."/>
        </authorList>
    </citation>
    <scope>NUCLEOTIDE SEQUENCE [LARGE SCALE GENOMIC DNA]</scope>
    <source>
        <strain evidence="5 6">ATCC 15676</strain>
    </source>
</reference>
<organism evidence="5 6">
    <name type="scientific">Streptomyces armeniacus</name>
    <dbReference type="NCBI Taxonomy" id="83291"/>
    <lineage>
        <taxon>Bacteria</taxon>
        <taxon>Bacillati</taxon>
        <taxon>Actinomycetota</taxon>
        <taxon>Actinomycetes</taxon>
        <taxon>Kitasatosporales</taxon>
        <taxon>Streptomycetaceae</taxon>
        <taxon>Streptomyces</taxon>
    </lineage>
</organism>
<keyword evidence="2 5" id="KW-0378">Hydrolase</keyword>
<evidence type="ECO:0000256" key="1">
    <source>
        <dbReference type="ARBA" id="ARBA00008645"/>
    </source>
</evidence>
<dbReference type="Proteomes" id="UP000254425">
    <property type="component" value="Chromosome"/>
</dbReference>
<feature type="domain" description="Serine aminopeptidase S33" evidence="4">
    <location>
        <begin position="49"/>
        <end position="272"/>
    </location>
</feature>
<evidence type="ECO:0000313" key="5">
    <source>
        <dbReference type="EMBL" id="AXK35813.1"/>
    </source>
</evidence>
<dbReference type="PANTHER" id="PTHR22946:SF9">
    <property type="entry name" value="POLYKETIDE TRANSFERASE AF380"/>
    <property type="match status" value="1"/>
</dbReference>
<accession>A0A345XVZ7</accession>
<dbReference type="Pfam" id="PF12146">
    <property type="entry name" value="Hydrolase_4"/>
    <property type="match status" value="1"/>
</dbReference>
<dbReference type="Gene3D" id="3.40.50.1820">
    <property type="entry name" value="alpha/beta hydrolase"/>
    <property type="match status" value="1"/>
</dbReference>
<protein>
    <submittedName>
        <fullName evidence="5">Alpha/beta hydrolase</fullName>
    </submittedName>
</protein>
<dbReference type="InterPro" id="IPR050261">
    <property type="entry name" value="FrsA_esterase"/>
</dbReference>
<dbReference type="SUPFAM" id="SSF53474">
    <property type="entry name" value="alpha/beta-Hydrolases"/>
    <property type="match status" value="1"/>
</dbReference>
<proteinExistence type="inferred from homology"/>
<evidence type="ECO:0000256" key="2">
    <source>
        <dbReference type="ARBA" id="ARBA00022801"/>
    </source>
</evidence>
<dbReference type="EMBL" id="CP031320">
    <property type="protein sequence ID" value="AXK35813.1"/>
    <property type="molecule type" value="Genomic_DNA"/>
</dbReference>
<evidence type="ECO:0000259" key="4">
    <source>
        <dbReference type="Pfam" id="PF12146"/>
    </source>
</evidence>
<dbReference type="InterPro" id="IPR029058">
    <property type="entry name" value="AB_hydrolase_fold"/>
</dbReference>
<dbReference type="Gene3D" id="1.10.10.800">
    <property type="match status" value="1"/>
</dbReference>
<feature type="compositionally biased region" description="Low complexity" evidence="3">
    <location>
        <begin position="311"/>
        <end position="320"/>
    </location>
</feature>
<feature type="region of interest" description="Disordered" evidence="3">
    <location>
        <begin position="303"/>
        <end position="333"/>
    </location>
</feature>
<name>A0A345XVZ7_9ACTN</name>
<evidence type="ECO:0000313" key="6">
    <source>
        <dbReference type="Proteomes" id="UP000254425"/>
    </source>
</evidence>
<dbReference type="KEGG" id="sarm:DVA86_27470"/>
<dbReference type="GO" id="GO:0052689">
    <property type="term" value="F:carboxylic ester hydrolase activity"/>
    <property type="evidence" value="ECO:0007669"/>
    <property type="project" value="UniProtKB-ARBA"/>
</dbReference>
<sequence>MHTHAFPFFSSGLRLDADLHLPDDNGAGAPYPVVIPASGYQGLKVIHPERFARALTARGYAVVAFDYRGFGTSEGERGRLVPQEWAEDLRAAVDRAAAAELLDAGRIALLGWGMGGGVVVAEAADDLRVRAVASVNCISDGTRSTRNMHDEATWNSLLERIAGDRGRRAERGRSEITSPWDIVRLDRDGRTDGYVGEELYKAPGFGSGVSLESAEMLLRFSPQSVVHRIAPRPLLVVHGAENGLHLPEEARALYEHAREPKRLHLIEGAGHTEWMFDEHPTFRALVEELDAFYAEAFAHGPAAQPVPAPAAAPHASAPASAPAPAPAPATANA</sequence>